<evidence type="ECO:0000313" key="2">
    <source>
        <dbReference type="EMBL" id="KAF9701116.1"/>
    </source>
</evidence>
<evidence type="ECO:0000256" key="1">
    <source>
        <dbReference type="SAM" id="SignalP"/>
    </source>
</evidence>
<reference evidence="2" key="2">
    <citation type="submission" date="2020-09" db="EMBL/GenBank/DDBJ databases">
        <title>Reference genome assembly for Australian Ascochyta lentis isolate Al4.</title>
        <authorList>
            <person name="Lee R.C."/>
            <person name="Farfan-Caceres L.M."/>
            <person name="Debler J.W."/>
            <person name="Williams A.H."/>
            <person name="Henares B.M."/>
        </authorList>
    </citation>
    <scope>NUCLEOTIDE SEQUENCE</scope>
    <source>
        <strain evidence="2">Al4</strain>
    </source>
</reference>
<organism evidence="2 3">
    <name type="scientific">Ascochyta lentis</name>
    <dbReference type="NCBI Taxonomy" id="205686"/>
    <lineage>
        <taxon>Eukaryota</taxon>
        <taxon>Fungi</taxon>
        <taxon>Dikarya</taxon>
        <taxon>Ascomycota</taxon>
        <taxon>Pezizomycotina</taxon>
        <taxon>Dothideomycetes</taxon>
        <taxon>Pleosporomycetidae</taxon>
        <taxon>Pleosporales</taxon>
        <taxon>Pleosporineae</taxon>
        <taxon>Didymellaceae</taxon>
        <taxon>Ascochyta</taxon>
    </lineage>
</organism>
<proteinExistence type="predicted"/>
<name>A0A8H7JCL2_9PLEO</name>
<comment type="caution">
    <text evidence="2">The sequence shown here is derived from an EMBL/GenBank/DDBJ whole genome shotgun (WGS) entry which is preliminary data.</text>
</comment>
<dbReference type="Proteomes" id="UP000651452">
    <property type="component" value="Unassembled WGS sequence"/>
</dbReference>
<dbReference type="OrthoDB" id="4820608at2759"/>
<evidence type="ECO:0000313" key="3">
    <source>
        <dbReference type="Proteomes" id="UP000651452"/>
    </source>
</evidence>
<dbReference type="AlphaFoldDB" id="A0A8H7JCL2"/>
<accession>A0A8H7JCL2</accession>
<feature type="signal peptide" evidence="1">
    <location>
        <begin position="1"/>
        <end position="22"/>
    </location>
</feature>
<feature type="chain" id="PRO_5034180915" evidence="1">
    <location>
        <begin position="23"/>
        <end position="211"/>
    </location>
</feature>
<dbReference type="EMBL" id="RZGK01000002">
    <property type="protein sequence ID" value="KAF9701116.1"/>
    <property type="molecule type" value="Genomic_DNA"/>
</dbReference>
<sequence length="211" mass="22480">MLNKLMIVGSALLATTSALTQAKTWYSLDQLARFENSVGLPAVAASPIGIYLDLFWQGMSLVQTGGIQNLAIVAPNSPGNYAAYSALDVATVTQGQPSMMANYPDSTIDHFDLKSFYYGCSAATQASVAGLPLSCTITIKGYADDKAQKLVATQSFAFNVGLQTSAQMIKANVNSKFKGLKRVDYFVDNALIKAGLIDTVSYTVYSANKIS</sequence>
<reference evidence="2" key="1">
    <citation type="submission" date="2018-12" db="EMBL/GenBank/DDBJ databases">
        <authorList>
            <person name="Syme R.A."/>
            <person name="Farfan-Caceres L."/>
            <person name="Lichtenzveig J."/>
        </authorList>
    </citation>
    <scope>NUCLEOTIDE SEQUENCE</scope>
    <source>
        <strain evidence="2">Al4</strain>
    </source>
</reference>
<keyword evidence="1" id="KW-0732">Signal</keyword>
<protein>
    <submittedName>
        <fullName evidence="2">Uncharacterized protein</fullName>
    </submittedName>
</protein>
<gene>
    <name evidence="2" type="ORF">EKO04_001165</name>
</gene>
<keyword evidence="3" id="KW-1185">Reference proteome</keyword>